<gene>
    <name evidence="4" type="primary">HaOG204713</name>
    <name evidence="4" type="ORF">B5X24_HaOG204713</name>
</gene>
<evidence type="ECO:0000313" key="4">
    <source>
        <dbReference type="EMBL" id="PZC76414.1"/>
    </source>
</evidence>
<sequence>MFYVNLIFYVFNLVLNSEAGITFNSNSEMSVDRVNDLTCSSQITNVAGCTYLHQWNHVYSQPWVGFDGTITNYTTVRAYTSKYTLTLEKFDNLTTIYSNFVSNDVNNKNVMSMQLQCGGNPNKNVINLVDNGYYHYTVDFVVTYTDKPFKFNCQQYSSLSKYVYVAWINAEGNRVIVFKNSPIQADFSLLKSHNGSILCCIYYVETTTETSVDIRRFVKSKTLFVYQENLPGNDFITKTVVTSTEKNYCENTPNMSLTAGTANNDLNKSVEIETETNKQETNKENIDAYIRKLKLNIPGDNTKKSEEGEPNENPRTNKEDIPDFSTRRSETVIQNNKKTENECAYDETDLGTKIPNDSTTQDGNHKLKNKSDSVKKIPDDPKRDKLKNKSDDIIESRIGTPNENPRDDFNLSNDQKGVFENTTSEAERKTSKVKDYSSNLRNKTENSSTDKEDEHSNLIMIIISICSTLFIVIVLFIMIKCCCKKKPATRPPMPLPNNERPFYLNLLFEKECERERQAIEQPVYEEIDN</sequence>
<accession>A0A2W1BRZ4</accession>
<keyword evidence="2" id="KW-0812">Transmembrane</keyword>
<dbReference type="EMBL" id="KZ149959">
    <property type="protein sequence ID" value="PZC76414.1"/>
    <property type="molecule type" value="Genomic_DNA"/>
</dbReference>
<evidence type="ECO:0000256" key="1">
    <source>
        <dbReference type="SAM" id="MobiDB-lite"/>
    </source>
</evidence>
<feature type="compositionally biased region" description="Basic and acidic residues" evidence="1">
    <location>
        <begin position="315"/>
        <end position="330"/>
    </location>
</feature>
<name>A0A2W1BRZ4_HELAM</name>
<feature type="region of interest" description="Disordered" evidence="1">
    <location>
        <begin position="297"/>
        <end position="453"/>
    </location>
</feature>
<proteinExistence type="predicted"/>
<keyword evidence="5" id="KW-1185">Reference proteome</keyword>
<evidence type="ECO:0000313" key="5">
    <source>
        <dbReference type="Proteomes" id="UP000249218"/>
    </source>
</evidence>
<evidence type="ECO:0000256" key="2">
    <source>
        <dbReference type="SAM" id="Phobius"/>
    </source>
</evidence>
<feature type="compositionally biased region" description="Basic and acidic residues" evidence="1">
    <location>
        <begin position="442"/>
        <end position="453"/>
    </location>
</feature>
<evidence type="ECO:0000256" key="3">
    <source>
        <dbReference type="SAM" id="SignalP"/>
    </source>
</evidence>
<dbReference type="AlphaFoldDB" id="A0A2W1BRZ4"/>
<feature type="transmembrane region" description="Helical" evidence="2">
    <location>
        <begin position="458"/>
        <end position="479"/>
    </location>
</feature>
<feature type="chain" id="PRO_5015910560" evidence="3">
    <location>
        <begin position="20"/>
        <end position="529"/>
    </location>
</feature>
<feature type="compositionally biased region" description="Basic and acidic residues" evidence="1">
    <location>
        <begin position="363"/>
        <end position="395"/>
    </location>
</feature>
<feature type="signal peptide" evidence="3">
    <location>
        <begin position="1"/>
        <end position="19"/>
    </location>
</feature>
<dbReference type="OrthoDB" id="7219379at2759"/>
<reference evidence="4 5" key="1">
    <citation type="journal article" date="2017" name="BMC Biol.">
        <title>Genomic innovations, transcriptional plasticity and gene loss underlying the evolution and divergence of two highly polyphagous and invasive Helicoverpa pest species.</title>
        <authorList>
            <person name="Pearce S.L."/>
            <person name="Clarke D.F."/>
            <person name="East P.D."/>
            <person name="Elfekih S."/>
            <person name="Gordon K.H."/>
            <person name="Jermiin L.S."/>
            <person name="McGaughran A."/>
            <person name="Oakeshott J.G."/>
            <person name="Papanikolaou A."/>
            <person name="Perera O.P."/>
            <person name="Rane R.V."/>
            <person name="Richards S."/>
            <person name="Tay W.T."/>
            <person name="Walsh T.K."/>
            <person name="Anderson A."/>
            <person name="Anderson C.J."/>
            <person name="Asgari S."/>
            <person name="Board P.G."/>
            <person name="Bretschneider A."/>
            <person name="Campbell P.M."/>
            <person name="Chertemps T."/>
            <person name="Christeller J.T."/>
            <person name="Coppin C.W."/>
            <person name="Downes S.J."/>
            <person name="Duan G."/>
            <person name="Farnsworth C.A."/>
            <person name="Good R.T."/>
            <person name="Han L.B."/>
            <person name="Han Y.C."/>
            <person name="Hatje K."/>
            <person name="Horne I."/>
            <person name="Huang Y.P."/>
            <person name="Hughes D.S."/>
            <person name="Jacquin-Joly E."/>
            <person name="James W."/>
            <person name="Jhangiani S."/>
            <person name="Kollmar M."/>
            <person name="Kuwar S.S."/>
            <person name="Li S."/>
            <person name="Liu N.Y."/>
            <person name="Maibeche M.T."/>
            <person name="Miller J.R."/>
            <person name="Montagne N."/>
            <person name="Perry T."/>
            <person name="Qu J."/>
            <person name="Song S.V."/>
            <person name="Sutton G.G."/>
            <person name="Vogel H."/>
            <person name="Walenz B.P."/>
            <person name="Xu W."/>
            <person name="Zhang H.J."/>
            <person name="Zou Z."/>
            <person name="Batterham P."/>
            <person name="Edwards O.R."/>
            <person name="Feyereisen R."/>
            <person name="Gibbs R.A."/>
            <person name="Heckel D.G."/>
            <person name="McGrath A."/>
            <person name="Robin C."/>
            <person name="Scherer S.E."/>
            <person name="Worley K.C."/>
            <person name="Wu Y.D."/>
        </authorList>
    </citation>
    <scope>NUCLEOTIDE SEQUENCE [LARGE SCALE GENOMIC DNA]</scope>
    <source>
        <strain evidence="4">Harm_GR_Male_#8</strain>
        <tissue evidence="4">Whole organism</tissue>
    </source>
</reference>
<feature type="compositionally biased region" description="Basic and acidic residues" evidence="1">
    <location>
        <begin position="425"/>
        <end position="435"/>
    </location>
</feature>
<dbReference type="Proteomes" id="UP000249218">
    <property type="component" value="Unassembled WGS sequence"/>
</dbReference>
<keyword evidence="2" id="KW-0472">Membrane</keyword>
<feature type="compositionally biased region" description="Polar residues" evidence="1">
    <location>
        <begin position="410"/>
        <end position="424"/>
    </location>
</feature>
<organism evidence="4 5">
    <name type="scientific">Helicoverpa armigera</name>
    <name type="common">Cotton bollworm</name>
    <name type="synonym">Heliothis armigera</name>
    <dbReference type="NCBI Taxonomy" id="29058"/>
    <lineage>
        <taxon>Eukaryota</taxon>
        <taxon>Metazoa</taxon>
        <taxon>Ecdysozoa</taxon>
        <taxon>Arthropoda</taxon>
        <taxon>Hexapoda</taxon>
        <taxon>Insecta</taxon>
        <taxon>Pterygota</taxon>
        <taxon>Neoptera</taxon>
        <taxon>Endopterygota</taxon>
        <taxon>Lepidoptera</taxon>
        <taxon>Glossata</taxon>
        <taxon>Ditrysia</taxon>
        <taxon>Noctuoidea</taxon>
        <taxon>Noctuidae</taxon>
        <taxon>Heliothinae</taxon>
        <taxon>Helicoverpa</taxon>
    </lineage>
</organism>
<protein>
    <submittedName>
        <fullName evidence="4">Uncharacterized protein</fullName>
    </submittedName>
</protein>
<keyword evidence="3" id="KW-0732">Signal</keyword>
<keyword evidence="2" id="KW-1133">Transmembrane helix</keyword>